<sequence length="594" mass="65670">MKKQIVLASLLAAGVSSFTAASTTVPSEIMDYAQLGMPFSSASEQIGNFYCVTAPHDNSTGSPVAEFQFVHNMSTEQIKDVLSGGIDSGLDFPLVQLSAGGSIENEFRNSDFSSTWTASATVVPDVVRFNPGSGGYRISDACQNFVDELNAGRISETDFLTYVGDEFISQLNLGASLLVQMELTFGSKSQKEAWDAHAKLATQGSWVASIEGFMEKLSIAERRTISIDIKAYQHGGDSARLAEILPNNILSCSMKDLASCKSAFRDALQYASDFGSQLSDESKYNVLSYTTTSFANAGLYSLVPSGGSSVPSNKFFLRLLEQRYKDAMSDLERANELLGKYSYLVEPEQLSAISEIKQYASHNAYLISKVSEYCFDNPYNDLCENQYNKLTSVSQPLLKEYDGDDLIIPDPNLIDPEQIIATQNSLPDVAFEAQNVIGCEFKNIYTNEVSTAKRHSSGFVLGLESNIDIADVIVDMSSREVVETHIGDLTCYGLDDNSVSSSLSLKINPLPFDLPVKLHSEFVSACNNSLRENTWAVGFLNEIQRYVHYNTRDMEWYFPSCEDVENQLNDRHAPEAYDRGHLELDPIWEIFIVE</sequence>
<dbReference type="Proteomes" id="UP000626148">
    <property type="component" value="Unassembled WGS sequence"/>
</dbReference>
<proteinExistence type="predicted"/>
<name>A0A918K0R3_9GAMM</name>
<evidence type="ECO:0000256" key="1">
    <source>
        <dbReference type="SAM" id="SignalP"/>
    </source>
</evidence>
<reference evidence="2" key="1">
    <citation type="journal article" date="2014" name="Int. J. Syst. Evol. Microbiol.">
        <title>Complete genome sequence of Corynebacterium casei LMG S-19264T (=DSM 44701T), isolated from a smear-ripened cheese.</title>
        <authorList>
            <consortium name="US DOE Joint Genome Institute (JGI-PGF)"/>
            <person name="Walter F."/>
            <person name="Albersmeier A."/>
            <person name="Kalinowski J."/>
            <person name="Ruckert C."/>
        </authorList>
    </citation>
    <scope>NUCLEOTIDE SEQUENCE</scope>
    <source>
        <strain evidence="2">KCTC 22169</strain>
    </source>
</reference>
<dbReference type="RefSeq" id="WP_189606706.1">
    <property type="nucleotide sequence ID" value="NZ_BMXR01000001.1"/>
</dbReference>
<organism evidence="2 3">
    <name type="scientific">Saccharospirillum salsuginis</name>
    <dbReference type="NCBI Taxonomy" id="418750"/>
    <lineage>
        <taxon>Bacteria</taxon>
        <taxon>Pseudomonadati</taxon>
        <taxon>Pseudomonadota</taxon>
        <taxon>Gammaproteobacteria</taxon>
        <taxon>Oceanospirillales</taxon>
        <taxon>Saccharospirillaceae</taxon>
        <taxon>Saccharospirillum</taxon>
    </lineage>
</organism>
<reference evidence="2" key="2">
    <citation type="submission" date="2020-09" db="EMBL/GenBank/DDBJ databases">
        <authorList>
            <person name="Sun Q."/>
            <person name="Kim S."/>
        </authorList>
    </citation>
    <scope>NUCLEOTIDE SEQUENCE</scope>
    <source>
        <strain evidence="2">KCTC 22169</strain>
    </source>
</reference>
<protein>
    <submittedName>
        <fullName evidence="2">Uncharacterized protein</fullName>
    </submittedName>
</protein>
<gene>
    <name evidence="2" type="ORF">GCM10007392_02800</name>
</gene>
<keyword evidence="1" id="KW-0732">Signal</keyword>
<evidence type="ECO:0000313" key="2">
    <source>
        <dbReference type="EMBL" id="GGX39726.1"/>
    </source>
</evidence>
<accession>A0A918K0R3</accession>
<comment type="caution">
    <text evidence="2">The sequence shown here is derived from an EMBL/GenBank/DDBJ whole genome shotgun (WGS) entry which is preliminary data.</text>
</comment>
<keyword evidence="3" id="KW-1185">Reference proteome</keyword>
<evidence type="ECO:0000313" key="3">
    <source>
        <dbReference type="Proteomes" id="UP000626148"/>
    </source>
</evidence>
<dbReference type="AlphaFoldDB" id="A0A918K0R3"/>
<dbReference type="EMBL" id="BMXR01000001">
    <property type="protein sequence ID" value="GGX39726.1"/>
    <property type="molecule type" value="Genomic_DNA"/>
</dbReference>
<feature type="signal peptide" evidence="1">
    <location>
        <begin position="1"/>
        <end position="21"/>
    </location>
</feature>
<feature type="chain" id="PRO_5036926759" evidence="1">
    <location>
        <begin position="22"/>
        <end position="594"/>
    </location>
</feature>